<dbReference type="InterPro" id="IPR050263">
    <property type="entry name" value="Bact_Fimbrial_Adh_Pro"/>
</dbReference>
<dbReference type="InterPro" id="IPR000259">
    <property type="entry name" value="Adhesion_dom_fimbrial"/>
</dbReference>
<dbReference type="InterPro" id="IPR008966">
    <property type="entry name" value="Adhesion_dom_sf"/>
</dbReference>
<dbReference type="GO" id="GO:0009289">
    <property type="term" value="C:pilus"/>
    <property type="evidence" value="ECO:0007669"/>
    <property type="project" value="InterPro"/>
</dbReference>
<dbReference type="GO" id="GO:0043709">
    <property type="term" value="P:cell adhesion involved in single-species biofilm formation"/>
    <property type="evidence" value="ECO:0007669"/>
    <property type="project" value="TreeGrafter"/>
</dbReference>
<dbReference type="SUPFAM" id="SSF49401">
    <property type="entry name" value="Bacterial adhesins"/>
    <property type="match status" value="1"/>
</dbReference>
<feature type="domain" description="Fimbrial-type adhesion" evidence="2">
    <location>
        <begin position="32"/>
        <end position="178"/>
    </location>
</feature>
<sequence length="178" mass="18235">MKILNFSIVSCALMVAFTVSVNAAAKETGKLAIQGNIVDATCEVPANQLTRTINVPEIDQSVLTATGKSTAVTGASTAFQFDVTKCPASVKRVGVRFDYTGDTAFPTFMKNTGTAKGVLLGISKDADTDAIATGTSVDADAIANGAATVKAKVNAYRTVEAVAAGDIASTATVTLNYD</sequence>
<accession>A0A5U6SQ03</accession>
<organism evidence="3">
    <name type="scientific">Salmonella enterica</name>
    <name type="common">Salmonella choleraesuis</name>
    <dbReference type="NCBI Taxonomy" id="28901"/>
    <lineage>
        <taxon>Bacteria</taxon>
        <taxon>Pseudomonadati</taxon>
        <taxon>Pseudomonadota</taxon>
        <taxon>Gammaproteobacteria</taxon>
        <taxon>Enterobacterales</taxon>
        <taxon>Enterobacteriaceae</taxon>
        <taxon>Salmonella</taxon>
    </lineage>
</organism>
<dbReference type="AlphaFoldDB" id="A0A5U6SQ03"/>
<dbReference type="EMBL" id="AAGRCI010000043">
    <property type="protein sequence ID" value="EBR0846454.1"/>
    <property type="molecule type" value="Genomic_DNA"/>
</dbReference>
<dbReference type="PANTHER" id="PTHR33420:SF32">
    <property type="entry name" value="FIMBRIAL-LIKE PROTEIN"/>
    <property type="match status" value="1"/>
</dbReference>
<feature type="chain" id="PRO_5026114021" evidence="1">
    <location>
        <begin position="26"/>
        <end position="178"/>
    </location>
</feature>
<dbReference type="PANTHER" id="PTHR33420">
    <property type="entry name" value="FIMBRIAL SUBUNIT ELFA-RELATED"/>
    <property type="match status" value="1"/>
</dbReference>
<protein>
    <submittedName>
        <fullName evidence="3">Type 1 fimbrial protein</fullName>
    </submittedName>
</protein>
<dbReference type="Pfam" id="PF00419">
    <property type="entry name" value="Fimbrial"/>
    <property type="match status" value="1"/>
</dbReference>
<gene>
    <name evidence="3" type="ORF">BRO79_23985</name>
</gene>
<evidence type="ECO:0000313" key="3">
    <source>
        <dbReference type="EMBL" id="EBR0846454.1"/>
    </source>
</evidence>
<comment type="caution">
    <text evidence="3">The sequence shown here is derived from an EMBL/GenBank/DDBJ whole genome shotgun (WGS) entry which is preliminary data.</text>
</comment>
<name>A0A5U6SQ03_SALER</name>
<feature type="signal peptide" evidence="1">
    <location>
        <begin position="1"/>
        <end position="25"/>
    </location>
</feature>
<reference evidence="3" key="1">
    <citation type="submission" date="2018-07" db="EMBL/GenBank/DDBJ databases">
        <authorList>
            <consortium name="GenomeTrakr network: Whole genome sequencing for foodborne pathogen traceback"/>
        </authorList>
    </citation>
    <scope>NUCLEOTIDE SEQUENCE</scope>
    <source>
        <strain evidence="3">CFSAN056582</strain>
    </source>
</reference>
<proteinExistence type="predicted"/>
<keyword evidence="1" id="KW-0732">Signal</keyword>
<evidence type="ECO:0000259" key="2">
    <source>
        <dbReference type="Pfam" id="PF00419"/>
    </source>
</evidence>
<dbReference type="InterPro" id="IPR036937">
    <property type="entry name" value="Adhesion_dom_fimbrial_sf"/>
</dbReference>
<dbReference type="Gene3D" id="2.60.40.1090">
    <property type="entry name" value="Fimbrial-type adhesion domain"/>
    <property type="match status" value="1"/>
</dbReference>
<evidence type="ECO:0000256" key="1">
    <source>
        <dbReference type="SAM" id="SignalP"/>
    </source>
</evidence>